<evidence type="ECO:0000313" key="2">
    <source>
        <dbReference type="Proteomes" id="UP001157502"/>
    </source>
</evidence>
<evidence type="ECO:0000313" key="1">
    <source>
        <dbReference type="EMBL" id="KAJ7987867.1"/>
    </source>
</evidence>
<dbReference type="Proteomes" id="UP001157502">
    <property type="component" value="Chromosome 32"/>
</dbReference>
<keyword evidence="2" id="KW-1185">Reference proteome</keyword>
<dbReference type="EMBL" id="CM055759">
    <property type="protein sequence ID" value="KAJ7987867.1"/>
    <property type="molecule type" value="Genomic_DNA"/>
</dbReference>
<name>A0ACC2F937_DALPE</name>
<sequence length="79" mass="8483">MSVESVLAKVPGHPGVDGTSESWVQWTIQRLQMEPWALGGAVVIGLFLLMILALVVFALIYGCCCSPKGGKRRINNGVL</sequence>
<accession>A0ACC2F937</accession>
<gene>
    <name evidence="1" type="ORF">DPEC_G00331010</name>
</gene>
<protein>
    <submittedName>
        <fullName evidence="1">Uncharacterized protein</fullName>
    </submittedName>
</protein>
<proteinExistence type="predicted"/>
<comment type="caution">
    <text evidence="1">The sequence shown here is derived from an EMBL/GenBank/DDBJ whole genome shotgun (WGS) entry which is preliminary data.</text>
</comment>
<organism evidence="1 2">
    <name type="scientific">Dallia pectoralis</name>
    <name type="common">Alaska blackfish</name>
    <dbReference type="NCBI Taxonomy" id="75939"/>
    <lineage>
        <taxon>Eukaryota</taxon>
        <taxon>Metazoa</taxon>
        <taxon>Chordata</taxon>
        <taxon>Craniata</taxon>
        <taxon>Vertebrata</taxon>
        <taxon>Euteleostomi</taxon>
        <taxon>Actinopterygii</taxon>
        <taxon>Neopterygii</taxon>
        <taxon>Teleostei</taxon>
        <taxon>Protacanthopterygii</taxon>
        <taxon>Esociformes</taxon>
        <taxon>Umbridae</taxon>
        <taxon>Dallia</taxon>
    </lineage>
</organism>
<reference evidence="1" key="1">
    <citation type="submission" date="2021-05" db="EMBL/GenBank/DDBJ databases">
        <authorList>
            <person name="Pan Q."/>
            <person name="Jouanno E."/>
            <person name="Zahm M."/>
            <person name="Klopp C."/>
            <person name="Cabau C."/>
            <person name="Louis A."/>
            <person name="Berthelot C."/>
            <person name="Parey E."/>
            <person name="Roest Crollius H."/>
            <person name="Montfort J."/>
            <person name="Robinson-Rechavi M."/>
            <person name="Bouchez O."/>
            <person name="Lampietro C."/>
            <person name="Lopez Roques C."/>
            <person name="Donnadieu C."/>
            <person name="Postlethwait J."/>
            <person name="Bobe J."/>
            <person name="Dillon D."/>
            <person name="Chandos A."/>
            <person name="von Hippel F."/>
            <person name="Guiguen Y."/>
        </authorList>
    </citation>
    <scope>NUCLEOTIDE SEQUENCE</scope>
    <source>
        <strain evidence="1">YG-Jan2019</strain>
    </source>
</reference>